<evidence type="ECO:0000256" key="1">
    <source>
        <dbReference type="SAM" id="MobiDB-lite"/>
    </source>
</evidence>
<dbReference type="InterPro" id="IPR034154">
    <property type="entry name" value="TOPRIM_DnaG/twinkle"/>
</dbReference>
<comment type="caution">
    <text evidence="2">The sequence shown here is derived from an EMBL/GenBank/DDBJ whole genome shotgun (WGS) entry which is preliminary data.</text>
</comment>
<evidence type="ECO:0000313" key="2">
    <source>
        <dbReference type="EMBL" id="OGK56536.1"/>
    </source>
</evidence>
<dbReference type="SUPFAM" id="SSF56731">
    <property type="entry name" value="DNA primase core"/>
    <property type="match status" value="1"/>
</dbReference>
<sequence length="705" mass="81672">GWDSRNLIIPVFDNKDCVNFRLRSDPTYPNSKSALYSIPGRGRHRLFNTEVLKTKPKDVIICEGEWDCMLLDQLGYNAVTSTGGCASFKNDWIPYFKEAEKVSICFDNDKGKNWDNPGQDNSVKLVEEFKKQGINAVNVKLPDPDVNSDKVDITDYFIKLGKTKEEFGKLLDQTNIVKRIIEGIKKEKLEKYQAIQPQNNREMGVYAPQNWPEIDKKDLINVLGVTIKKDDVIKQITFLSGILTYTEQDQINLMFNSPSSSGKSYIALETISLFPQEDVYQVGYASPTAFWYSYSKYDEERDLKIVDLERKIIVFLDMPYFELLEKIRSLLSKDEKEIFIRVTNRSKRGENRADNICVRGFPTVIFASASFQLDEQELTRFILLSPQTDKEKIDLAVEEAALKVSNYSKYLEKINSIPERQDLIHRIIDIKNSGIKEIIIPDHNLLLEMFRARYEDTKPRHARDIKRVAALAKGYALLNLWTRKRVGDDIEVKNEDLQNAFALWDEIYIPQELGLPPFVYEVYEKVIWTTFKNKGSGLERKDIQKKFIQVYHNQLPDWKLRKEYISMLNASGIIYEEDHPTDKRIQLIFPVLDPQDKKAIKRVRIHPQFPISPEAESVSKDINKKANNENTELSKYATKDNNFLIAESIRLRQKLAKSPEDKQIQLELEELVTEGQRRKIPNEMTGILEDASYSEGLDPENELSF</sequence>
<protein>
    <submittedName>
        <fullName evidence="2">Uncharacterized protein</fullName>
    </submittedName>
</protein>
<dbReference type="Gene3D" id="3.40.1360.10">
    <property type="match status" value="1"/>
</dbReference>
<dbReference type="STRING" id="1802074.A3J15_03145"/>
<feature type="region of interest" description="Disordered" evidence="1">
    <location>
        <begin position="682"/>
        <end position="705"/>
    </location>
</feature>
<feature type="non-terminal residue" evidence="2">
    <location>
        <position position="1"/>
    </location>
</feature>
<dbReference type="Pfam" id="PF13155">
    <property type="entry name" value="Toprim_2"/>
    <property type="match status" value="1"/>
</dbReference>
<dbReference type="EMBL" id="MGAY01000033">
    <property type="protein sequence ID" value="OGK56536.1"/>
    <property type="molecule type" value="Genomic_DNA"/>
</dbReference>
<reference evidence="2 3" key="1">
    <citation type="journal article" date="2016" name="Nat. Commun.">
        <title>Thousands of microbial genomes shed light on interconnected biogeochemical processes in an aquifer system.</title>
        <authorList>
            <person name="Anantharaman K."/>
            <person name="Brown C.T."/>
            <person name="Hug L.A."/>
            <person name="Sharon I."/>
            <person name="Castelle C.J."/>
            <person name="Probst A.J."/>
            <person name="Thomas B.C."/>
            <person name="Singh A."/>
            <person name="Wilkins M.J."/>
            <person name="Karaoz U."/>
            <person name="Brodie E.L."/>
            <person name="Williams K.H."/>
            <person name="Hubbard S.S."/>
            <person name="Banfield J.F."/>
        </authorList>
    </citation>
    <scope>NUCLEOTIDE SEQUENCE [LARGE SCALE GENOMIC DNA]</scope>
</reference>
<dbReference type="AlphaFoldDB" id="A0A1F7JLP8"/>
<evidence type="ECO:0000313" key="3">
    <source>
        <dbReference type="Proteomes" id="UP000176376"/>
    </source>
</evidence>
<gene>
    <name evidence="2" type="ORF">A3J15_03145</name>
</gene>
<organism evidence="2 3">
    <name type="scientific">Candidatus Roizmanbacteria bacterium RIFCSPLOWO2_02_FULL_38_10</name>
    <dbReference type="NCBI Taxonomy" id="1802074"/>
    <lineage>
        <taxon>Bacteria</taxon>
        <taxon>Candidatus Roizmaniibacteriota</taxon>
    </lineage>
</organism>
<name>A0A1F7JLP8_9BACT</name>
<dbReference type="Proteomes" id="UP000176376">
    <property type="component" value="Unassembled WGS sequence"/>
</dbReference>
<proteinExistence type="predicted"/>
<dbReference type="CDD" id="cd01029">
    <property type="entry name" value="TOPRIM_primases"/>
    <property type="match status" value="1"/>
</dbReference>
<accession>A0A1F7JLP8</accession>